<comment type="caution">
    <text evidence="1">The sequence shown here is derived from an EMBL/GenBank/DDBJ whole genome shotgun (WGS) entry which is preliminary data.</text>
</comment>
<dbReference type="GO" id="GO:0034472">
    <property type="term" value="P:snRNA 3'-end processing"/>
    <property type="evidence" value="ECO:0007669"/>
    <property type="project" value="TreeGrafter"/>
</dbReference>
<evidence type="ECO:0000313" key="1">
    <source>
        <dbReference type="EMBL" id="KAF1802114.1"/>
    </source>
</evidence>
<dbReference type="PANTHER" id="PTHR28608">
    <property type="entry name" value="INTEGRATOR COMPLEX SUBUNIT 2"/>
    <property type="match status" value="1"/>
</dbReference>
<reference evidence="1 2" key="1">
    <citation type="submission" date="2019-09" db="EMBL/GenBank/DDBJ databases">
        <authorList>
            <consortium name="DOE Joint Genome Institute"/>
            <person name="Mondo S.J."/>
            <person name="Navarro-Mendoza M.I."/>
            <person name="Perez-Arques C."/>
            <person name="Panchal S."/>
            <person name="Nicolas F.E."/>
            <person name="Ganguly P."/>
            <person name="Pangilinan J."/>
            <person name="Grigoriev I."/>
            <person name="Heitman J."/>
            <person name="Sanya K."/>
            <person name="Garre V."/>
        </authorList>
    </citation>
    <scope>NUCLEOTIDE SEQUENCE [LARGE SCALE GENOMIC DNA]</scope>
    <source>
        <strain evidence="1 2">MU402</strain>
    </source>
</reference>
<name>A0A8H4F229_MUCCL</name>
<organism evidence="1 2">
    <name type="scientific">Mucor circinelloides f. lusitanicus</name>
    <name type="common">Mucor racemosus var. lusitanicus</name>
    <dbReference type="NCBI Taxonomy" id="29924"/>
    <lineage>
        <taxon>Eukaryota</taxon>
        <taxon>Fungi</taxon>
        <taxon>Fungi incertae sedis</taxon>
        <taxon>Mucoromycota</taxon>
        <taxon>Mucoromycotina</taxon>
        <taxon>Mucoromycetes</taxon>
        <taxon>Mucorales</taxon>
        <taxon>Mucorineae</taxon>
        <taxon>Mucoraceae</taxon>
        <taxon>Mucor</taxon>
    </lineage>
</organism>
<sequence length="580" mass="67116">MSKKSFNLDSFYQLLKGRVFHNIDYQSWLLECMKNATLPIHAKFGPVINEFVLSTFLTDQCQRIPEDVVEAYFKDCSTISTSQILMLLYILTFNDYIIAFRTEPKLMSMNNVKEQKAYSVDLFDRIPIRFILNHVESYQSGNAYKSIYSDLLALSANLYPELFDIQSFLIQEGRDTTADSLWQIKTVYRDWKKNLTTTELEQLLGQWETNVSTVVDVLSYLETIATVHVQDHALCMLSTLVPPCLDGKLDTRIAEALTSTWETYNRIIPHTLWTMTINLLTSGAYTMNDLIQDPHIAFKSDPRIFRSEQLLPIWLHVLSCLRTTSKHRIWKRYHTKFPNANNQFNSRNVLALTNAQDTVMLQLLLELCLAKPHDKHNTHALETSRKLICEFIHTIFIDDRESILTKILHFQTYSTDLIPMVVERIPSIYTVFNFVSELTRQPQVEKQVFGILIACHLCEKYPLEPYLITAEKHILPRLLRIAFPVTREGQPSNTCVPSEFLVKAIPGFVHLARAFPHFGPQILRAFEDIRKGLPEPRQFIGQEGNSKIILVLQLHKVLQDSKTLVQMEVDRMDQVNKVTL</sequence>
<dbReference type="Pfam" id="PF14750">
    <property type="entry name" value="INTS2"/>
    <property type="match status" value="1"/>
</dbReference>
<dbReference type="PANTHER" id="PTHR28608:SF1">
    <property type="entry name" value="INTEGRATOR COMPLEX SUBUNIT 2"/>
    <property type="match status" value="1"/>
</dbReference>
<evidence type="ECO:0000313" key="2">
    <source>
        <dbReference type="Proteomes" id="UP000469890"/>
    </source>
</evidence>
<dbReference type="Proteomes" id="UP000469890">
    <property type="component" value="Unassembled WGS sequence"/>
</dbReference>
<dbReference type="AlphaFoldDB" id="A0A8H4F229"/>
<dbReference type="GO" id="GO:0032039">
    <property type="term" value="C:integrator complex"/>
    <property type="evidence" value="ECO:0007669"/>
    <property type="project" value="InterPro"/>
</dbReference>
<protein>
    <submittedName>
        <fullName evidence="1">Integrator complex subunit 2</fullName>
    </submittedName>
</protein>
<dbReference type="InterPro" id="IPR029321">
    <property type="entry name" value="INTS2"/>
</dbReference>
<gene>
    <name evidence="1" type="ORF">FB192DRAFT_1428308</name>
</gene>
<proteinExistence type="predicted"/>
<dbReference type="EMBL" id="JAAECE010000004">
    <property type="protein sequence ID" value="KAF1802114.1"/>
    <property type="molecule type" value="Genomic_DNA"/>
</dbReference>
<accession>A0A8H4F229</accession>